<organism evidence="1 2">
    <name type="scientific">Sporanaerobium hydrogeniformans</name>
    <dbReference type="NCBI Taxonomy" id="3072179"/>
    <lineage>
        <taxon>Bacteria</taxon>
        <taxon>Bacillati</taxon>
        <taxon>Bacillota</taxon>
        <taxon>Clostridia</taxon>
        <taxon>Lachnospirales</taxon>
        <taxon>Lachnospiraceae</taxon>
        <taxon>Sporanaerobium</taxon>
    </lineage>
</organism>
<comment type="caution">
    <text evidence="1">The sequence shown here is derived from an EMBL/GenBank/DDBJ whole genome shotgun (WGS) entry which is preliminary data.</text>
</comment>
<accession>A0AC61DGE7</accession>
<protein>
    <submittedName>
        <fullName evidence="1">Uncharacterized protein</fullName>
    </submittedName>
</protein>
<reference evidence="1" key="1">
    <citation type="submission" date="2017-10" db="EMBL/GenBank/DDBJ databases">
        <title>Genome sequence of cellulolytic Lachnospiraceae bacterium XHS1971 isolated from hotspring sediment.</title>
        <authorList>
            <person name="Vasudevan G."/>
            <person name="Joshi A.J."/>
            <person name="Hivarkar S."/>
            <person name="Lanjekar V.B."/>
            <person name="Dhakephalkar P.K."/>
            <person name="Dagar S."/>
        </authorList>
    </citation>
    <scope>NUCLEOTIDE SEQUENCE</scope>
    <source>
        <strain evidence="1">XHS1971</strain>
    </source>
</reference>
<dbReference type="Proteomes" id="UP000224460">
    <property type="component" value="Unassembled WGS sequence"/>
</dbReference>
<proteinExistence type="predicted"/>
<dbReference type="EMBL" id="PEDL01000001">
    <property type="protein sequence ID" value="PHV71920.1"/>
    <property type="molecule type" value="Genomic_DNA"/>
</dbReference>
<keyword evidence="2" id="KW-1185">Reference proteome</keyword>
<gene>
    <name evidence="1" type="ORF">CS063_00110</name>
</gene>
<evidence type="ECO:0000313" key="1">
    <source>
        <dbReference type="EMBL" id="PHV71920.1"/>
    </source>
</evidence>
<sequence>METAVLVTILGLILTIINIADRLFNAKERVKAIGAKDAVTEVDISTIKQGNATILVQLEKMDTKMDNYQERLVRVEESAKQAHKRIDGIEGRL</sequence>
<name>A0AC61DGE7_9FIRM</name>
<evidence type="ECO:0000313" key="2">
    <source>
        <dbReference type="Proteomes" id="UP000224460"/>
    </source>
</evidence>